<organism evidence="1 2">
    <name type="scientific">Zingiber officinale</name>
    <name type="common">Ginger</name>
    <name type="synonym">Amomum zingiber</name>
    <dbReference type="NCBI Taxonomy" id="94328"/>
    <lineage>
        <taxon>Eukaryota</taxon>
        <taxon>Viridiplantae</taxon>
        <taxon>Streptophyta</taxon>
        <taxon>Embryophyta</taxon>
        <taxon>Tracheophyta</taxon>
        <taxon>Spermatophyta</taxon>
        <taxon>Magnoliopsida</taxon>
        <taxon>Liliopsida</taxon>
        <taxon>Zingiberales</taxon>
        <taxon>Zingiberaceae</taxon>
        <taxon>Zingiber</taxon>
    </lineage>
</organism>
<name>A0A8J5LB42_ZINOF</name>
<dbReference type="Proteomes" id="UP000734854">
    <property type="component" value="Unassembled WGS sequence"/>
</dbReference>
<protein>
    <submittedName>
        <fullName evidence="1">Uncharacterized protein</fullName>
    </submittedName>
</protein>
<sequence length="94" mass="9928">METPETIAAGAASWRATAISKVPVPLIVWVATTTSAGVARLLVGVKCFLTGLGKDLDSLITFGCTQAGRFDFTVVGVLKSSFVMQQRDGIRIVI</sequence>
<proteinExistence type="predicted"/>
<dbReference type="EMBL" id="JACMSC010000005">
    <property type="protein sequence ID" value="KAG6521517.1"/>
    <property type="molecule type" value="Genomic_DNA"/>
</dbReference>
<dbReference type="AlphaFoldDB" id="A0A8J5LB42"/>
<reference evidence="1 2" key="1">
    <citation type="submission" date="2020-08" db="EMBL/GenBank/DDBJ databases">
        <title>Plant Genome Project.</title>
        <authorList>
            <person name="Zhang R.-G."/>
        </authorList>
    </citation>
    <scope>NUCLEOTIDE SEQUENCE [LARGE SCALE GENOMIC DNA]</scope>
    <source>
        <tissue evidence="1">Rhizome</tissue>
    </source>
</reference>
<accession>A0A8J5LB42</accession>
<evidence type="ECO:0000313" key="1">
    <source>
        <dbReference type="EMBL" id="KAG6521517.1"/>
    </source>
</evidence>
<comment type="caution">
    <text evidence="1">The sequence shown here is derived from an EMBL/GenBank/DDBJ whole genome shotgun (WGS) entry which is preliminary data.</text>
</comment>
<gene>
    <name evidence="1" type="ORF">ZIOFF_018640</name>
</gene>
<keyword evidence="2" id="KW-1185">Reference proteome</keyword>
<evidence type="ECO:0000313" key="2">
    <source>
        <dbReference type="Proteomes" id="UP000734854"/>
    </source>
</evidence>